<dbReference type="RefSeq" id="WP_073369318.1">
    <property type="nucleotide sequence ID" value="NZ_FQWB01000002.1"/>
</dbReference>
<name>A0A1M5HN81_9FLAO</name>
<accession>A0A1M5HN81</accession>
<proteinExistence type="predicted"/>
<reference evidence="4" key="1">
    <citation type="submission" date="2016-11" db="EMBL/GenBank/DDBJ databases">
        <authorList>
            <person name="Varghese N."/>
            <person name="Submissions S."/>
        </authorList>
    </citation>
    <scope>NUCLEOTIDE SEQUENCE [LARGE SCALE GENOMIC DNA]</scope>
    <source>
        <strain evidence="4">DSM 19978</strain>
    </source>
</reference>
<keyword evidence="1" id="KW-0479">Metal-binding</keyword>
<keyword evidence="1" id="KW-0863">Zinc-finger</keyword>
<organism evidence="3 4">
    <name type="scientific">Flavobacterium fluvii</name>
    <dbReference type="NCBI Taxonomy" id="468056"/>
    <lineage>
        <taxon>Bacteria</taxon>
        <taxon>Pseudomonadati</taxon>
        <taxon>Bacteroidota</taxon>
        <taxon>Flavobacteriia</taxon>
        <taxon>Flavobacteriales</taxon>
        <taxon>Flavobacteriaceae</taxon>
        <taxon>Flavobacterium</taxon>
    </lineage>
</organism>
<evidence type="ECO:0000256" key="1">
    <source>
        <dbReference type="PROSITE-ProRule" id="PRU00325"/>
    </source>
</evidence>
<keyword evidence="1" id="KW-0862">Zinc</keyword>
<dbReference type="AlphaFoldDB" id="A0A1M5HN81"/>
<feature type="domain" description="SWIM-type" evidence="2">
    <location>
        <begin position="16"/>
        <end position="53"/>
    </location>
</feature>
<sequence>MEKSIAIKSSSSEGIYNVVFKIDKDLISINCNCQAGIMKTLCKHRLDLINGDVSAILDEADISKLTEFLNLIEKSKIPNLYLELNRIESEIKRLNTLKTKMRKEIGFMFSNGF</sequence>
<dbReference type="InterPro" id="IPR007527">
    <property type="entry name" value="Znf_SWIM"/>
</dbReference>
<dbReference type="Proteomes" id="UP000184516">
    <property type="component" value="Unassembled WGS sequence"/>
</dbReference>
<dbReference type="GO" id="GO:0008270">
    <property type="term" value="F:zinc ion binding"/>
    <property type="evidence" value="ECO:0007669"/>
    <property type="project" value="UniProtKB-KW"/>
</dbReference>
<protein>
    <recommendedName>
        <fullName evidence="2">SWIM-type domain-containing protein</fullName>
    </recommendedName>
</protein>
<dbReference type="PROSITE" id="PS50966">
    <property type="entry name" value="ZF_SWIM"/>
    <property type="match status" value="1"/>
</dbReference>
<evidence type="ECO:0000313" key="3">
    <source>
        <dbReference type="EMBL" id="SHG17377.1"/>
    </source>
</evidence>
<gene>
    <name evidence="3" type="ORF">SAMN05443549_102305</name>
</gene>
<keyword evidence="4" id="KW-1185">Reference proteome</keyword>
<evidence type="ECO:0000259" key="2">
    <source>
        <dbReference type="PROSITE" id="PS50966"/>
    </source>
</evidence>
<dbReference type="EMBL" id="FQWB01000002">
    <property type="protein sequence ID" value="SHG17377.1"/>
    <property type="molecule type" value="Genomic_DNA"/>
</dbReference>
<evidence type="ECO:0000313" key="4">
    <source>
        <dbReference type="Proteomes" id="UP000184516"/>
    </source>
</evidence>
<dbReference type="OrthoDB" id="7875935at2"/>